<proteinExistence type="predicted"/>
<organism evidence="1">
    <name type="scientific">virus sp. ctiha2</name>
    <dbReference type="NCBI Taxonomy" id="2827299"/>
    <lineage>
        <taxon>Viruses</taxon>
    </lineage>
</organism>
<reference evidence="1" key="1">
    <citation type="journal article" date="2021" name="Proc. Natl. Acad. Sci. U.S.A.">
        <title>A Catalog of Tens of Thousands of Viruses from Human Metagenomes Reveals Hidden Associations with Chronic Diseases.</title>
        <authorList>
            <person name="Tisza M.J."/>
            <person name="Buck C.B."/>
        </authorList>
    </citation>
    <scope>NUCLEOTIDE SEQUENCE</scope>
    <source>
        <strain evidence="1">Ctiha2</strain>
    </source>
</reference>
<name>A0A8S5RHH5_9VIRU</name>
<evidence type="ECO:0000313" key="1">
    <source>
        <dbReference type="EMBL" id="DAE30412.1"/>
    </source>
</evidence>
<dbReference type="EMBL" id="BK059104">
    <property type="protein sequence ID" value="DAE30412.1"/>
    <property type="molecule type" value="Genomic_DNA"/>
</dbReference>
<protein>
    <submittedName>
        <fullName evidence="1">Myelin basic protein</fullName>
    </submittedName>
</protein>
<sequence length="30" mass="3792">MGINIFLFNRYIVENKEVDDNMVIHFFYFY</sequence>
<accession>A0A8S5RHH5</accession>